<name>A0ABV5LKR4_9ACTN</name>
<organism evidence="1 2">
    <name type="scientific">Streptomyces heliomycini</name>
    <dbReference type="NCBI Taxonomy" id="284032"/>
    <lineage>
        <taxon>Bacteria</taxon>
        <taxon>Bacillati</taxon>
        <taxon>Actinomycetota</taxon>
        <taxon>Actinomycetes</taxon>
        <taxon>Kitasatosporales</taxon>
        <taxon>Streptomycetaceae</taxon>
        <taxon>Streptomyces</taxon>
    </lineage>
</organism>
<comment type="caution">
    <text evidence="1">The sequence shown here is derived from an EMBL/GenBank/DDBJ whole genome shotgun (WGS) entry which is preliminary data.</text>
</comment>
<gene>
    <name evidence="1" type="ORF">ACFFUA_29985</name>
</gene>
<evidence type="ECO:0000313" key="1">
    <source>
        <dbReference type="EMBL" id="MFB9351611.1"/>
    </source>
</evidence>
<dbReference type="EMBL" id="JBHMDI010000126">
    <property type="protein sequence ID" value="MFB9351611.1"/>
    <property type="molecule type" value="Genomic_DNA"/>
</dbReference>
<reference evidence="1 2" key="1">
    <citation type="submission" date="2024-09" db="EMBL/GenBank/DDBJ databases">
        <authorList>
            <person name="Sun Q."/>
            <person name="Mori K."/>
        </authorList>
    </citation>
    <scope>NUCLEOTIDE SEQUENCE [LARGE SCALE GENOMIC DNA]</scope>
    <source>
        <strain evidence="1 2">JCM 9767</strain>
    </source>
</reference>
<proteinExistence type="predicted"/>
<keyword evidence="2" id="KW-1185">Reference proteome</keyword>
<dbReference type="RefSeq" id="WP_167353500.1">
    <property type="nucleotide sequence ID" value="NZ_JBHMDI010000126.1"/>
</dbReference>
<evidence type="ECO:0000313" key="2">
    <source>
        <dbReference type="Proteomes" id="UP001589753"/>
    </source>
</evidence>
<protein>
    <submittedName>
        <fullName evidence="1">Uncharacterized protein</fullName>
    </submittedName>
</protein>
<dbReference type="Proteomes" id="UP001589753">
    <property type="component" value="Unassembled WGS sequence"/>
</dbReference>
<sequence length="56" mass="6093">MNTAGRAAAPIYDRLIAERGDVIAVAALTAEETHREIAAVLDFGFSRTDDETEKDK</sequence>
<accession>A0ABV5LKR4</accession>